<gene>
    <name evidence="7" type="ORF">A2226_00915</name>
</gene>
<dbReference type="Gene3D" id="3.40.50.720">
    <property type="entry name" value="NAD(P)-binding Rossmann-like Domain"/>
    <property type="match status" value="2"/>
</dbReference>
<dbReference type="InterPro" id="IPR006139">
    <property type="entry name" value="D-isomer_2_OHA_DH_cat_dom"/>
</dbReference>
<dbReference type="PANTHER" id="PTHR43026:SF1">
    <property type="entry name" value="2-HYDROXYACID DEHYDROGENASE HOMOLOG 1-RELATED"/>
    <property type="match status" value="1"/>
</dbReference>
<dbReference type="PROSITE" id="PS00065">
    <property type="entry name" value="D_2_HYDROXYACID_DH_1"/>
    <property type="match status" value="1"/>
</dbReference>
<evidence type="ECO:0000256" key="4">
    <source>
        <dbReference type="RuleBase" id="RU003719"/>
    </source>
</evidence>
<evidence type="ECO:0000256" key="2">
    <source>
        <dbReference type="ARBA" id="ARBA00023002"/>
    </source>
</evidence>
<accession>A0A1G2Q2P4</accession>
<feature type="domain" description="D-isomer specific 2-hydroxyacid dehydrogenase NAD-binding" evidence="6">
    <location>
        <begin position="108"/>
        <end position="304"/>
    </location>
</feature>
<evidence type="ECO:0000259" key="6">
    <source>
        <dbReference type="Pfam" id="PF02826"/>
    </source>
</evidence>
<reference evidence="7 8" key="1">
    <citation type="journal article" date="2016" name="Nat. Commun.">
        <title>Thousands of microbial genomes shed light on interconnected biogeochemical processes in an aquifer system.</title>
        <authorList>
            <person name="Anantharaman K."/>
            <person name="Brown C.T."/>
            <person name="Hug L.A."/>
            <person name="Sharon I."/>
            <person name="Castelle C.J."/>
            <person name="Probst A.J."/>
            <person name="Thomas B.C."/>
            <person name="Singh A."/>
            <person name="Wilkins M.J."/>
            <person name="Karaoz U."/>
            <person name="Brodie E.L."/>
            <person name="Williams K.H."/>
            <person name="Hubbard S.S."/>
            <person name="Banfield J.F."/>
        </authorList>
    </citation>
    <scope>NUCLEOTIDE SEQUENCE [LARGE SCALE GENOMIC DNA]</scope>
</reference>
<dbReference type="Pfam" id="PF02826">
    <property type="entry name" value="2-Hacid_dh_C"/>
    <property type="match status" value="1"/>
</dbReference>
<comment type="similarity">
    <text evidence="1 4">Belongs to the D-isomer specific 2-hydroxyacid dehydrogenase family.</text>
</comment>
<organism evidence="7 8">
    <name type="scientific">Candidatus Veblenbacteria bacterium RIFOXYA2_FULL_43_9</name>
    <dbReference type="NCBI Taxonomy" id="1802425"/>
    <lineage>
        <taxon>Bacteria</taxon>
        <taxon>Candidatus Vebleniibacteriota</taxon>
    </lineage>
</organism>
<dbReference type="InterPro" id="IPR036291">
    <property type="entry name" value="NAD(P)-bd_dom_sf"/>
</dbReference>
<dbReference type="FunFam" id="3.40.50.720:FF:000203">
    <property type="entry name" value="D-3-phosphoglycerate dehydrogenase (SerA)"/>
    <property type="match status" value="1"/>
</dbReference>
<name>A0A1G2Q2P4_9BACT</name>
<dbReference type="InterPro" id="IPR029752">
    <property type="entry name" value="D-isomer_DH_CS1"/>
</dbReference>
<dbReference type="AlphaFoldDB" id="A0A1G2Q2P4"/>
<sequence>MSTIIFTELEGWEQAYLTEKLPQHKLVFLTKPLAAGDFAEFAAAEVVAPFIYTPIDQAAISALPNLKLIATRSTGFDHIDLAAAKIRGVTICNVPYYGENTVAEHTWALILALSRKIFQSYERTERGNFQIDQSLRGFDLAGKILGIIGCGHIGQHVVRIARAFAMKVLVFDPKANTELARELGFTYVSLDTLLKEADVITLHAALNDKTRHLLNADNMKLIKPGAVLVNTARGGLVDTQALVQALANGRLAGAGLDVLEEESNIREESQVLSPEFHKTVDYRNLVANHILQTRDDVIITPHNAFNSTEAVRRILDTTIDNIKAFLSGSPINLVK</sequence>
<comment type="caution">
    <text evidence="7">The sequence shown here is derived from an EMBL/GenBank/DDBJ whole genome shotgun (WGS) entry which is preliminary data.</text>
</comment>
<keyword evidence="3" id="KW-0520">NAD</keyword>
<evidence type="ECO:0000313" key="8">
    <source>
        <dbReference type="Proteomes" id="UP000178936"/>
    </source>
</evidence>
<dbReference type="PANTHER" id="PTHR43026">
    <property type="entry name" value="2-HYDROXYACID DEHYDROGENASE HOMOLOG 1-RELATED"/>
    <property type="match status" value="1"/>
</dbReference>
<dbReference type="GO" id="GO:0051287">
    <property type="term" value="F:NAD binding"/>
    <property type="evidence" value="ECO:0007669"/>
    <property type="project" value="InterPro"/>
</dbReference>
<keyword evidence="2 4" id="KW-0560">Oxidoreductase</keyword>
<proteinExistence type="inferred from homology"/>
<evidence type="ECO:0000259" key="5">
    <source>
        <dbReference type="Pfam" id="PF00389"/>
    </source>
</evidence>
<dbReference type="SUPFAM" id="SSF52283">
    <property type="entry name" value="Formate/glycerate dehydrogenase catalytic domain-like"/>
    <property type="match status" value="1"/>
</dbReference>
<protein>
    <recommendedName>
        <fullName evidence="9">Hydroxyacid dehydrogenase</fullName>
    </recommendedName>
</protein>
<dbReference type="Pfam" id="PF00389">
    <property type="entry name" value="2-Hacid_dh"/>
    <property type="match status" value="1"/>
</dbReference>
<dbReference type="Proteomes" id="UP000178936">
    <property type="component" value="Unassembled WGS sequence"/>
</dbReference>
<evidence type="ECO:0000256" key="1">
    <source>
        <dbReference type="ARBA" id="ARBA00005854"/>
    </source>
</evidence>
<evidence type="ECO:0008006" key="9">
    <source>
        <dbReference type="Google" id="ProtNLM"/>
    </source>
</evidence>
<feature type="domain" description="D-isomer specific 2-hydroxyacid dehydrogenase catalytic" evidence="5">
    <location>
        <begin position="15"/>
        <end position="334"/>
    </location>
</feature>
<evidence type="ECO:0000256" key="3">
    <source>
        <dbReference type="ARBA" id="ARBA00023027"/>
    </source>
</evidence>
<dbReference type="EMBL" id="MHTB01000035">
    <property type="protein sequence ID" value="OHA54834.1"/>
    <property type="molecule type" value="Genomic_DNA"/>
</dbReference>
<dbReference type="SUPFAM" id="SSF51735">
    <property type="entry name" value="NAD(P)-binding Rossmann-fold domains"/>
    <property type="match status" value="1"/>
</dbReference>
<dbReference type="GO" id="GO:0008720">
    <property type="term" value="F:D-lactate dehydrogenase (NAD+) activity"/>
    <property type="evidence" value="ECO:0007669"/>
    <property type="project" value="TreeGrafter"/>
</dbReference>
<evidence type="ECO:0000313" key="7">
    <source>
        <dbReference type="EMBL" id="OHA54834.1"/>
    </source>
</evidence>
<dbReference type="InterPro" id="IPR058205">
    <property type="entry name" value="D-LDH-like"/>
</dbReference>
<dbReference type="InterPro" id="IPR006140">
    <property type="entry name" value="D-isomer_DH_NAD-bd"/>
</dbReference>